<keyword evidence="5 17" id="KW-0679">Respiratory chain</keyword>
<dbReference type="PROSITE" id="PS50999">
    <property type="entry name" value="COX2_TM"/>
    <property type="match status" value="1"/>
</dbReference>
<sequence>MPVKFNRAVAAAAAFLSAPVLADYHVDILPPATPIAQQIYDLHFGILWVCVGIFVVVFGAMFWSVFAHRKSRGAKAAQFHENTTIEIIWTVVPFVILIGMAYPATKTVLDMKDGSNPDMSIKVTAYQWKWEYDYLQDGVRFYSSLKTPRDQIEEHHGKGAPKNPNYLLEVDREMVVPVGKKVRVLITSNDVIHGWYVPQLGVNQYGIPGFVKDAWFKIDKPGTYLGQCSQICGKEHGFMPIVVKAVNADDYKKWVADTKAKMPPPPAAEPAAQVAAAAPAEDPNKKWTVDELKANGQKVYAANCQACHGAEGKGTPPAFPPLAGSKVANGAKGAQIDLELKGKPGTAMASFASLSDSDLASVITHTRTSWGNKGGEVMPAEVKAARK</sequence>
<evidence type="ECO:0000256" key="17">
    <source>
        <dbReference type="RuleBase" id="RU000456"/>
    </source>
</evidence>
<dbReference type="GO" id="GO:0005507">
    <property type="term" value="F:copper ion binding"/>
    <property type="evidence" value="ECO:0007669"/>
    <property type="project" value="InterPro"/>
</dbReference>
<feature type="domain" description="Cytochrome c" evidence="23">
    <location>
        <begin position="291"/>
        <end position="370"/>
    </location>
</feature>
<evidence type="ECO:0000256" key="11">
    <source>
        <dbReference type="ARBA" id="ARBA00023004"/>
    </source>
</evidence>
<evidence type="ECO:0000313" key="24">
    <source>
        <dbReference type="EMBL" id="QJR09314.1"/>
    </source>
</evidence>
<dbReference type="PROSITE" id="PS50857">
    <property type="entry name" value="COX2_CUA"/>
    <property type="match status" value="1"/>
</dbReference>
<keyword evidence="9 17" id="KW-0249">Electron transport</keyword>
<feature type="domain" description="Cytochrome oxidase subunit II transmembrane region profile" evidence="22">
    <location>
        <begin position="20"/>
        <end position="115"/>
    </location>
</feature>
<dbReference type="EMBL" id="CP053069">
    <property type="protein sequence ID" value="QJR09314.1"/>
    <property type="molecule type" value="Genomic_DNA"/>
</dbReference>
<keyword evidence="12 18" id="KW-0186">Copper</keyword>
<accession>A0A6M4GS57</accession>
<keyword evidence="25" id="KW-1185">Reference proteome</keyword>
<dbReference type="Gene3D" id="2.60.40.420">
    <property type="entry name" value="Cupredoxins - blue copper proteins"/>
    <property type="match status" value="1"/>
</dbReference>
<dbReference type="GO" id="GO:0016491">
    <property type="term" value="F:oxidoreductase activity"/>
    <property type="evidence" value="ECO:0007669"/>
    <property type="project" value="InterPro"/>
</dbReference>
<dbReference type="InterPro" id="IPR009056">
    <property type="entry name" value="Cyt_c-like_dom"/>
</dbReference>
<evidence type="ECO:0000256" key="6">
    <source>
        <dbReference type="ARBA" id="ARBA00022692"/>
    </source>
</evidence>
<evidence type="ECO:0000256" key="3">
    <source>
        <dbReference type="ARBA" id="ARBA00022448"/>
    </source>
</evidence>
<evidence type="ECO:0000259" key="23">
    <source>
        <dbReference type="PROSITE" id="PS51007"/>
    </source>
</evidence>
<evidence type="ECO:0000256" key="2">
    <source>
        <dbReference type="ARBA" id="ARBA00007866"/>
    </source>
</evidence>
<dbReference type="InterPro" id="IPR011759">
    <property type="entry name" value="Cyt_c_oxidase_su2_TM_dom"/>
</dbReference>
<dbReference type="Gene3D" id="1.10.760.10">
    <property type="entry name" value="Cytochrome c-like domain"/>
    <property type="match status" value="1"/>
</dbReference>
<evidence type="ECO:0000259" key="21">
    <source>
        <dbReference type="PROSITE" id="PS50857"/>
    </source>
</evidence>
<evidence type="ECO:0000313" key="25">
    <source>
        <dbReference type="Proteomes" id="UP000501534"/>
    </source>
</evidence>
<dbReference type="Pfam" id="PF02790">
    <property type="entry name" value="COX2_TM"/>
    <property type="match status" value="1"/>
</dbReference>
<dbReference type="InterPro" id="IPR014222">
    <property type="entry name" value="Cyt_c_oxidase_su2"/>
</dbReference>
<dbReference type="PANTHER" id="PTHR22888">
    <property type="entry name" value="CYTOCHROME C OXIDASE, SUBUNIT II"/>
    <property type="match status" value="1"/>
</dbReference>
<feature type="transmembrane region" description="Helical" evidence="19">
    <location>
        <begin position="87"/>
        <end position="105"/>
    </location>
</feature>
<evidence type="ECO:0000256" key="18">
    <source>
        <dbReference type="RuleBase" id="RU004024"/>
    </source>
</evidence>
<comment type="catalytic activity">
    <reaction evidence="15 18">
        <text>4 Fe(II)-[cytochrome c] + O2 + 8 H(+)(in) = 4 Fe(III)-[cytochrome c] + 2 H2O + 4 H(+)(out)</text>
        <dbReference type="Rhea" id="RHEA:11436"/>
        <dbReference type="Rhea" id="RHEA-COMP:10350"/>
        <dbReference type="Rhea" id="RHEA-COMP:14399"/>
        <dbReference type="ChEBI" id="CHEBI:15377"/>
        <dbReference type="ChEBI" id="CHEBI:15378"/>
        <dbReference type="ChEBI" id="CHEBI:15379"/>
        <dbReference type="ChEBI" id="CHEBI:29033"/>
        <dbReference type="ChEBI" id="CHEBI:29034"/>
        <dbReference type="EC" id="7.1.1.9"/>
    </reaction>
</comment>
<keyword evidence="3 17" id="KW-0813">Transport</keyword>
<evidence type="ECO:0000256" key="12">
    <source>
        <dbReference type="ARBA" id="ARBA00023008"/>
    </source>
</evidence>
<evidence type="ECO:0000259" key="22">
    <source>
        <dbReference type="PROSITE" id="PS50999"/>
    </source>
</evidence>
<dbReference type="Pfam" id="PF13442">
    <property type="entry name" value="Cytochrome_CBB3"/>
    <property type="match status" value="1"/>
</dbReference>
<dbReference type="GO" id="GO:0042773">
    <property type="term" value="P:ATP synthesis coupled electron transport"/>
    <property type="evidence" value="ECO:0007669"/>
    <property type="project" value="TreeGrafter"/>
</dbReference>
<keyword evidence="13 19" id="KW-0472">Membrane</keyword>
<feature type="chain" id="PRO_5027042158" description="Cytochrome c oxidase subunit 2" evidence="20">
    <location>
        <begin position="23"/>
        <end position="387"/>
    </location>
</feature>
<evidence type="ECO:0000256" key="13">
    <source>
        <dbReference type="ARBA" id="ARBA00023136"/>
    </source>
</evidence>
<dbReference type="Gene3D" id="1.10.287.90">
    <property type="match status" value="1"/>
</dbReference>
<keyword evidence="20" id="KW-0732">Signal</keyword>
<dbReference type="GO" id="GO:0005886">
    <property type="term" value="C:plasma membrane"/>
    <property type="evidence" value="ECO:0007669"/>
    <property type="project" value="UniProtKB-SubCell"/>
</dbReference>
<feature type="transmembrane region" description="Helical" evidence="19">
    <location>
        <begin position="46"/>
        <end position="66"/>
    </location>
</feature>
<dbReference type="AlphaFoldDB" id="A0A6M4GS57"/>
<evidence type="ECO:0000256" key="20">
    <source>
        <dbReference type="SAM" id="SignalP"/>
    </source>
</evidence>
<comment type="similarity">
    <text evidence="2 17">Belongs to the cytochrome c oxidase subunit 2 family.</text>
</comment>
<evidence type="ECO:0000256" key="4">
    <source>
        <dbReference type="ARBA" id="ARBA00022617"/>
    </source>
</evidence>
<gene>
    <name evidence="24" type="ORF">DSM104443_00352</name>
</gene>
<keyword evidence="10 19" id="KW-1133">Transmembrane helix</keyword>
<keyword evidence="4 16" id="KW-0349">Heme</keyword>
<comment type="function">
    <text evidence="14 18">Subunits I and II form the functional core of the enzyme complex. Electrons originating in cytochrome c are transferred via heme a and Cu(A) to the binuclear center formed by heme a3 and Cu(B).</text>
</comment>
<dbReference type="InterPro" id="IPR002429">
    <property type="entry name" value="CcO_II-like_C"/>
</dbReference>
<keyword evidence="8" id="KW-1278">Translocase</keyword>
<name>A0A6M4GS57_9PROT</name>
<dbReference type="KEGG" id="uru:DSM104443_00352"/>
<reference evidence="24 25" key="1">
    <citation type="submission" date="2020-04" db="EMBL/GenBank/DDBJ databases">
        <title>Usitatibacter rugosus gen. nov., sp. nov. and Usitatibacter palustris sp. nov., novel members of Usitatibacteraceae fam. nov. within the order Nitrosomonadales isolated from soil.</title>
        <authorList>
            <person name="Huber K.J."/>
            <person name="Neumann-Schaal M."/>
            <person name="Geppert A."/>
            <person name="Luckner M."/>
            <person name="Wanner G."/>
            <person name="Overmann J."/>
        </authorList>
    </citation>
    <scope>NUCLEOTIDE SEQUENCE [LARGE SCALE GENOMIC DNA]</scope>
    <source>
        <strain evidence="24 25">0125_3</strain>
    </source>
</reference>
<dbReference type="RefSeq" id="WP_171089013.1">
    <property type="nucleotide sequence ID" value="NZ_CP053069.1"/>
</dbReference>
<dbReference type="InterPro" id="IPR045187">
    <property type="entry name" value="CcO_II"/>
</dbReference>
<dbReference type="InterPro" id="IPR036257">
    <property type="entry name" value="Cyt_c_oxidase_su2_TM_sf"/>
</dbReference>
<keyword evidence="11 16" id="KW-0408">Iron</keyword>
<keyword evidence="6 17" id="KW-0812">Transmembrane</keyword>
<evidence type="ECO:0000256" key="9">
    <source>
        <dbReference type="ARBA" id="ARBA00022982"/>
    </source>
</evidence>
<evidence type="ECO:0000256" key="15">
    <source>
        <dbReference type="ARBA" id="ARBA00047816"/>
    </source>
</evidence>
<proteinExistence type="inferred from homology"/>
<protein>
    <recommendedName>
        <fullName evidence="18">Cytochrome c oxidase subunit 2</fullName>
        <ecNumber evidence="18">7.1.1.9</ecNumber>
    </recommendedName>
</protein>
<evidence type="ECO:0000256" key="16">
    <source>
        <dbReference type="PROSITE-ProRule" id="PRU00433"/>
    </source>
</evidence>
<dbReference type="PRINTS" id="PR01166">
    <property type="entry name" value="CYCOXIDASEII"/>
</dbReference>
<dbReference type="EC" id="7.1.1.9" evidence="18"/>
<dbReference type="NCBIfam" id="TIGR02866">
    <property type="entry name" value="CoxB"/>
    <property type="match status" value="1"/>
</dbReference>
<evidence type="ECO:0000256" key="19">
    <source>
        <dbReference type="SAM" id="Phobius"/>
    </source>
</evidence>
<dbReference type="InterPro" id="IPR001505">
    <property type="entry name" value="Copper_CuA"/>
</dbReference>
<dbReference type="SUPFAM" id="SSF49503">
    <property type="entry name" value="Cupredoxins"/>
    <property type="match status" value="1"/>
</dbReference>
<dbReference type="InterPro" id="IPR036909">
    <property type="entry name" value="Cyt_c-like_dom_sf"/>
</dbReference>
<evidence type="ECO:0000256" key="8">
    <source>
        <dbReference type="ARBA" id="ARBA00022967"/>
    </source>
</evidence>
<comment type="subcellular location">
    <subcellularLocation>
        <location evidence="17">Cell membrane</location>
        <topology evidence="17">Multi-pass membrane protein</topology>
    </subcellularLocation>
    <subcellularLocation>
        <location evidence="1">Membrane</location>
        <topology evidence="1">Multi-pass membrane protein</topology>
    </subcellularLocation>
</comment>
<organism evidence="24 25">
    <name type="scientific">Usitatibacter rugosus</name>
    <dbReference type="NCBI Taxonomy" id="2732067"/>
    <lineage>
        <taxon>Bacteria</taxon>
        <taxon>Pseudomonadati</taxon>
        <taxon>Pseudomonadota</taxon>
        <taxon>Betaproteobacteria</taxon>
        <taxon>Nitrosomonadales</taxon>
        <taxon>Usitatibacteraceae</taxon>
        <taxon>Usitatibacter</taxon>
    </lineage>
</organism>
<dbReference type="Proteomes" id="UP000501534">
    <property type="component" value="Chromosome"/>
</dbReference>
<dbReference type="InterPro" id="IPR008972">
    <property type="entry name" value="Cupredoxin"/>
</dbReference>
<dbReference type="Pfam" id="PF00116">
    <property type="entry name" value="COX2"/>
    <property type="match status" value="1"/>
</dbReference>
<feature type="domain" description="Cytochrome oxidase subunit II copper A binding" evidence="21">
    <location>
        <begin position="116"/>
        <end position="257"/>
    </location>
</feature>
<dbReference type="GO" id="GO:0004129">
    <property type="term" value="F:cytochrome-c oxidase activity"/>
    <property type="evidence" value="ECO:0007669"/>
    <property type="project" value="UniProtKB-EC"/>
</dbReference>
<dbReference type="PROSITE" id="PS51007">
    <property type="entry name" value="CYTC"/>
    <property type="match status" value="1"/>
</dbReference>
<evidence type="ECO:0000256" key="10">
    <source>
        <dbReference type="ARBA" id="ARBA00022989"/>
    </source>
</evidence>
<dbReference type="PANTHER" id="PTHR22888:SF9">
    <property type="entry name" value="CYTOCHROME C OXIDASE SUBUNIT 2"/>
    <property type="match status" value="1"/>
</dbReference>
<dbReference type="GO" id="GO:0020037">
    <property type="term" value="F:heme binding"/>
    <property type="evidence" value="ECO:0007669"/>
    <property type="project" value="InterPro"/>
</dbReference>
<comment type="cofactor">
    <cofactor evidence="18">
        <name>Cu cation</name>
        <dbReference type="ChEBI" id="CHEBI:23378"/>
    </cofactor>
    <text evidence="18">Binds a copper A center.</text>
</comment>
<dbReference type="SUPFAM" id="SSF81464">
    <property type="entry name" value="Cytochrome c oxidase subunit II-like, transmembrane region"/>
    <property type="match status" value="1"/>
</dbReference>
<keyword evidence="7 16" id="KW-0479">Metal-binding</keyword>
<dbReference type="SUPFAM" id="SSF46626">
    <property type="entry name" value="Cytochrome c"/>
    <property type="match status" value="1"/>
</dbReference>
<evidence type="ECO:0000256" key="14">
    <source>
        <dbReference type="ARBA" id="ARBA00024688"/>
    </source>
</evidence>
<evidence type="ECO:0000256" key="5">
    <source>
        <dbReference type="ARBA" id="ARBA00022660"/>
    </source>
</evidence>
<evidence type="ECO:0000256" key="7">
    <source>
        <dbReference type="ARBA" id="ARBA00022723"/>
    </source>
</evidence>
<evidence type="ECO:0000256" key="1">
    <source>
        <dbReference type="ARBA" id="ARBA00004141"/>
    </source>
</evidence>
<feature type="signal peptide" evidence="20">
    <location>
        <begin position="1"/>
        <end position="22"/>
    </location>
</feature>
<dbReference type="PROSITE" id="PS00078">
    <property type="entry name" value="COX2"/>
    <property type="match status" value="1"/>
</dbReference>